<dbReference type="EMBL" id="CADEPM010000005">
    <property type="protein sequence ID" value="CAB3406359.1"/>
    <property type="molecule type" value="Genomic_DNA"/>
</dbReference>
<keyword evidence="12" id="KW-1185">Reference proteome</keyword>
<dbReference type="AlphaFoldDB" id="A0A8S1F6C6"/>
<proteinExistence type="inferred from homology"/>
<gene>
    <name evidence="11" type="ORF">CBOVIS_LOCUS8439</name>
</gene>
<dbReference type="GO" id="GO:0005886">
    <property type="term" value="C:plasma membrane"/>
    <property type="evidence" value="ECO:0007669"/>
    <property type="project" value="TreeGrafter"/>
</dbReference>
<accession>A0A8S1F6C6</accession>
<name>A0A8S1F6C6_9PELO</name>
<keyword evidence="5 10" id="KW-0812">Transmembrane</keyword>
<dbReference type="InterPro" id="IPR026218">
    <property type="entry name" value="HRG"/>
</dbReference>
<dbReference type="PRINTS" id="PR02095">
    <property type="entry name" value="TRNSPORTRHRG"/>
</dbReference>
<evidence type="ECO:0000256" key="1">
    <source>
        <dbReference type="ARBA" id="ARBA00004155"/>
    </source>
</evidence>
<dbReference type="PANTHER" id="PTHR31525">
    <property type="entry name" value="HEME TRANSPORTER HRG1"/>
    <property type="match status" value="1"/>
</dbReference>
<keyword evidence="7 10" id="KW-1133">Transmembrane helix</keyword>
<dbReference type="PANTHER" id="PTHR31525:SF1">
    <property type="entry name" value="HEME TRANSPORTER HRG1"/>
    <property type="match status" value="1"/>
</dbReference>
<keyword evidence="4" id="KW-0813">Transport</keyword>
<comment type="caution">
    <text evidence="11">The sequence shown here is derived from an EMBL/GenBank/DDBJ whole genome shotgun (WGS) entry which is preliminary data.</text>
</comment>
<dbReference type="Proteomes" id="UP000494206">
    <property type="component" value="Unassembled WGS sequence"/>
</dbReference>
<dbReference type="GO" id="GO:0020037">
    <property type="term" value="F:heme binding"/>
    <property type="evidence" value="ECO:0007669"/>
    <property type="project" value="TreeGrafter"/>
</dbReference>
<sequence>MVPSNGQYDATDDKNEYEATDNREPFSRIMTAASEGCCKLICNINVKIGWTICGIILGFIYIACYIFYFKNWSACIVCAISVVFAFMTLYLYWAYKKDWIVSWKHSTFFWMFWLNIIFSIFALAGLITCYIIAGIDHMGAATIKDMHGENLWFTGTWFCFIIKWTVQSAFFARSVDKSLYRNQIEIDEEDGDTEIIRKY</sequence>
<organism evidence="11 12">
    <name type="scientific">Caenorhabditis bovis</name>
    <dbReference type="NCBI Taxonomy" id="2654633"/>
    <lineage>
        <taxon>Eukaryota</taxon>
        <taxon>Metazoa</taxon>
        <taxon>Ecdysozoa</taxon>
        <taxon>Nematoda</taxon>
        <taxon>Chromadorea</taxon>
        <taxon>Rhabditida</taxon>
        <taxon>Rhabditina</taxon>
        <taxon>Rhabditomorpha</taxon>
        <taxon>Rhabditoidea</taxon>
        <taxon>Rhabditidae</taxon>
        <taxon>Peloderinae</taxon>
        <taxon>Caenorhabditis</taxon>
    </lineage>
</organism>
<evidence type="ECO:0000256" key="5">
    <source>
        <dbReference type="ARBA" id="ARBA00022692"/>
    </source>
</evidence>
<evidence type="ECO:0000256" key="7">
    <source>
        <dbReference type="ARBA" id="ARBA00022989"/>
    </source>
</evidence>
<evidence type="ECO:0000256" key="9">
    <source>
        <dbReference type="ARBA" id="ARBA00023228"/>
    </source>
</evidence>
<feature type="transmembrane region" description="Helical" evidence="10">
    <location>
        <begin position="153"/>
        <end position="172"/>
    </location>
</feature>
<feature type="transmembrane region" description="Helical" evidence="10">
    <location>
        <begin position="107"/>
        <end position="133"/>
    </location>
</feature>
<reference evidence="11 12" key="1">
    <citation type="submission" date="2020-04" db="EMBL/GenBank/DDBJ databases">
        <authorList>
            <person name="Laetsch R D."/>
            <person name="Stevens L."/>
            <person name="Kumar S."/>
            <person name="Blaxter L. M."/>
        </authorList>
    </citation>
    <scope>NUCLEOTIDE SEQUENCE [LARGE SCALE GENOMIC DNA]</scope>
</reference>
<dbReference type="GO" id="GO:0010008">
    <property type="term" value="C:endosome membrane"/>
    <property type="evidence" value="ECO:0007669"/>
    <property type="project" value="UniProtKB-SubCell"/>
</dbReference>
<comment type="similarity">
    <text evidence="3">Belongs to the HRG family.</text>
</comment>
<evidence type="ECO:0000256" key="4">
    <source>
        <dbReference type="ARBA" id="ARBA00022448"/>
    </source>
</evidence>
<evidence type="ECO:0000256" key="10">
    <source>
        <dbReference type="SAM" id="Phobius"/>
    </source>
</evidence>
<dbReference type="Pfam" id="PF16954">
    <property type="entry name" value="HRG"/>
    <property type="match status" value="1"/>
</dbReference>
<feature type="transmembrane region" description="Helical" evidence="10">
    <location>
        <begin position="48"/>
        <end position="68"/>
    </location>
</feature>
<keyword evidence="8 10" id="KW-0472">Membrane</keyword>
<feature type="transmembrane region" description="Helical" evidence="10">
    <location>
        <begin position="74"/>
        <end position="95"/>
    </location>
</feature>
<keyword evidence="9" id="KW-0458">Lysosome</keyword>
<dbReference type="GO" id="GO:0005765">
    <property type="term" value="C:lysosomal membrane"/>
    <property type="evidence" value="ECO:0007669"/>
    <property type="project" value="UniProtKB-SubCell"/>
</dbReference>
<comment type="subcellular location">
    <subcellularLocation>
        <location evidence="2">Endosome membrane</location>
        <topology evidence="2">Multi-pass membrane protein</topology>
    </subcellularLocation>
    <subcellularLocation>
        <location evidence="1">Lysosome membrane</location>
        <topology evidence="1">Multi-pass membrane protein</topology>
    </subcellularLocation>
</comment>
<dbReference type="GO" id="GO:0015232">
    <property type="term" value="F:heme transmembrane transporter activity"/>
    <property type="evidence" value="ECO:0007669"/>
    <property type="project" value="InterPro"/>
</dbReference>
<evidence type="ECO:0000256" key="2">
    <source>
        <dbReference type="ARBA" id="ARBA00004337"/>
    </source>
</evidence>
<evidence type="ECO:0000313" key="11">
    <source>
        <dbReference type="EMBL" id="CAB3406359.1"/>
    </source>
</evidence>
<evidence type="ECO:0000313" key="12">
    <source>
        <dbReference type="Proteomes" id="UP000494206"/>
    </source>
</evidence>
<dbReference type="OrthoDB" id="5807485at2759"/>
<protein>
    <submittedName>
        <fullName evidence="11">Uncharacterized protein</fullName>
    </submittedName>
</protein>
<evidence type="ECO:0000256" key="3">
    <source>
        <dbReference type="ARBA" id="ARBA00006203"/>
    </source>
</evidence>
<keyword evidence="6" id="KW-0967">Endosome</keyword>
<evidence type="ECO:0000256" key="8">
    <source>
        <dbReference type="ARBA" id="ARBA00023136"/>
    </source>
</evidence>
<evidence type="ECO:0000256" key="6">
    <source>
        <dbReference type="ARBA" id="ARBA00022753"/>
    </source>
</evidence>